<reference evidence="3 4" key="1">
    <citation type="submission" date="2020-08" db="EMBL/GenBank/DDBJ databases">
        <title>Aphidius gifuensis genome sequencing and assembly.</title>
        <authorList>
            <person name="Du Z."/>
        </authorList>
    </citation>
    <scope>NUCLEOTIDE SEQUENCE [LARGE SCALE GENOMIC DNA]</scope>
    <source>
        <strain evidence="3">YNYX2018</strain>
        <tissue evidence="3">Adults</tissue>
    </source>
</reference>
<dbReference type="InterPro" id="IPR012464">
    <property type="entry name" value="DUF1676"/>
</dbReference>
<organism evidence="3 4">
    <name type="scientific">Aphidius gifuensis</name>
    <name type="common">Parasitoid wasp</name>
    <dbReference type="NCBI Taxonomy" id="684658"/>
    <lineage>
        <taxon>Eukaryota</taxon>
        <taxon>Metazoa</taxon>
        <taxon>Ecdysozoa</taxon>
        <taxon>Arthropoda</taxon>
        <taxon>Hexapoda</taxon>
        <taxon>Insecta</taxon>
        <taxon>Pterygota</taxon>
        <taxon>Neoptera</taxon>
        <taxon>Endopterygota</taxon>
        <taxon>Hymenoptera</taxon>
        <taxon>Apocrita</taxon>
        <taxon>Ichneumonoidea</taxon>
        <taxon>Braconidae</taxon>
        <taxon>Aphidiinae</taxon>
        <taxon>Aphidius</taxon>
    </lineage>
</organism>
<keyword evidence="1" id="KW-0472">Membrane</keyword>
<keyword evidence="1" id="KW-1133">Transmembrane helix</keyword>
<proteinExistence type="predicted"/>
<dbReference type="PANTHER" id="PTHR21879">
    <property type="entry name" value="FI03362P-RELATED-RELATED"/>
    <property type="match status" value="1"/>
</dbReference>
<dbReference type="AlphaFoldDB" id="A0A835CKU5"/>
<comment type="caution">
    <text evidence="3">The sequence shown here is derived from an EMBL/GenBank/DDBJ whole genome shotgun (WGS) entry which is preliminary data.</text>
</comment>
<accession>A0A835CKU5</accession>
<protein>
    <submittedName>
        <fullName evidence="3">Uncharacterized protein</fullName>
    </submittedName>
</protein>
<evidence type="ECO:0000256" key="2">
    <source>
        <dbReference type="SAM" id="SignalP"/>
    </source>
</evidence>
<dbReference type="OrthoDB" id="8190250at2759"/>
<gene>
    <name evidence="3" type="ORF">HCN44_003450</name>
</gene>
<feature type="transmembrane region" description="Helical" evidence="1">
    <location>
        <begin position="170"/>
        <end position="196"/>
    </location>
</feature>
<dbReference type="Proteomes" id="UP000639338">
    <property type="component" value="Unassembled WGS sequence"/>
</dbReference>
<evidence type="ECO:0000313" key="4">
    <source>
        <dbReference type="Proteomes" id="UP000639338"/>
    </source>
</evidence>
<keyword evidence="4" id="KW-1185">Reference proteome</keyword>
<dbReference type="Pfam" id="PF07898">
    <property type="entry name" value="DUF1676"/>
    <property type="match status" value="1"/>
</dbReference>
<evidence type="ECO:0000313" key="3">
    <source>
        <dbReference type="EMBL" id="KAF7987587.1"/>
    </source>
</evidence>
<name>A0A835CKU5_APHGI</name>
<keyword evidence="1" id="KW-0812">Transmembrane</keyword>
<dbReference type="GO" id="GO:0016020">
    <property type="term" value="C:membrane"/>
    <property type="evidence" value="ECO:0007669"/>
    <property type="project" value="TreeGrafter"/>
</dbReference>
<sequence>MKHLLCVVFHIFILAISVNCYSIHQNLKNVNINPWRDLPLICSMEDPKNISVSCHGVRIIKRVVQELLETAANAPTIELFDGISLIKNNNFNVRNSRTIKDFIHDFLEGKELRMKLQSLLPNSIESSVIDSIPTGGIGSGLPGFGGGKKGDNSFVILAIMMGKMLGMMSFGALGIVAMKALGVSLLALVLSIFLAAKKYSSGSPKSDGEHHVVYAQDIQTSHEKRSVTDENLLPYRGYAEIYGDTPQNLKVQKQ</sequence>
<dbReference type="EMBL" id="JACMRX010000006">
    <property type="protein sequence ID" value="KAF7987587.1"/>
    <property type="molecule type" value="Genomic_DNA"/>
</dbReference>
<evidence type="ECO:0000256" key="1">
    <source>
        <dbReference type="SAM" id="Phobius"/>
    </source>
</evidence>
<dbReference type="PANTHER" id="PTHR21879:SF23">
    <property type="entry name" value="IP06949P"/>
    <property type="match status" value="1"/>
</dbReference>
<feature type="signal peptide" evidence="2">
    <location>
        <begin position="1"/>
        <end position="20"/>
    </location>
</feature>
<feature type="chain" id="PRO_5032674453" evidence="2">
    <location>
        <begin position="21"/>
        <end position="254"/>
    </location>
</feature>
<keyword evidence="2" id="KW-0732">Signal</keyword>